<reference evidence="2" key="2">
    <citation type="submission" date="2023-01" db="EMBL/GenBank/DDBJ databases">
        <authorList>
            <person name="Sun Q."/>
            <person name="Evtushenko L."/>
        </authorList>
    </citation>
    <scope>NUCLEOTIDE SEQUENCE</scope>
    <source>
        <strain evidence="2">VKM Ac-1321</strain>
    </source>
</reference>
<evidence type="ECO:0000313" key="3">
    <source>
        <dbReference type="Proteomes" id="UP001143480"/>
    </source>
</evidence>
<dbReference type="RefSeq" id="WP_271190298.1">
    <property type="nucleotide sequence ID" value="NZ_BSFP01000129.1"/>
</dbReference>
<organism evidence="2 3">
    <name type="scientific">Dactylosporangium matsuzakiense</name>
    <dbReference type="NCBI Taxonomy" id="53360"/>
    <lineage>
        <taxon>Bacteria</taxon>
        <taxon>Bacillati</taxon>
        <taxon>Actinomycetota</taxon>
        <taxon>Actinomycetes</taxon>
        <taxon>Micromonosporales</taxon>
        <taxon>Micromonosporaceae</taxon>
        <taxon>Dactylosporangium</taxon>
    </lineage>
</organism>
<proteinExistence type="predicted"/>
<gene>
    <name evidence="2" type="ORF">GCM10017581_099180</name>
</gene>
<dbReference type="EMBL" id="BSFP01000129">
    <property type="protein sequence ID" value="GLL08158.1"/>
    <property type="molecule type" value="Genomic_DNA"/>
</dbReference>
<sequence>MTGAWDAVRAEHELESALLLAVAAFVGVLPDDLVVATRHLAVAGEVEEAVEALTSALVQGRLAVTDLEREQLEQVRDRLGLDRAAIAGLPRTGPRLPVFLVDGGPDAEAADAAGVVAGPADLAVLDRLPLWSAAVAGVWRGWRYPATATASLPPRAVYVVEVPTEDAVRMVVHAWYRSGRPGPDGPLVEPYVTGRALPGLAVQVRSEGVLVYVPAEPVFQEAEVFAAPPSSGAVALSPRLPAAEADWLADRLERAPRILERSPEADDALDPGRPGIVPRGVRTDGRWLWSEESVYYLREHRIGPPEPFLEYLRGEYLHRQDHTVPDAVAALAQRWWFHHDPPGWPPARPAVPQDVPAALHRLVNRLEDALPDPVVATVRQLIASGQAAQAAGWLGLIVTEGRPALSPVERDVLSACLDLTGHVERADAVRQLPMAGPRRPGNQVRIGPGDDGPDELAVWTPAMVDADVATLLASTPGVLAAWRAGRQPAVPAGQDPARSVYLVECAGDEGMAAVLAAWYGAGGRGGQDPFVVTFPSMDAHPLMVPFVSGEVHPPWHADVMTAGLLVYAAGVPGELGVASMVVDDESPRLPPREAAALVARLAAGRVFGRLNDAASAVLADAAAPGAVPLTLRTDGRWIWADAIVYYLSRYGMPPDPAFLDYLRRTPAPTHAVPELAGALAMRALRLVSAGLTDGVAVPGALLAPARPGARGTDPRLVRRWLDELVQGTLDVLADADVDAVHRALADGRLEQATRHLGHAIAAAAPITVMQAHIFATIAEALGLAPDEVPGSAGAAPDTGRHPRLTLTARAPHDPPSGGLTARVDEAVLPTLYGVDGVVGVWRAWRHANSRGQQTRAVYLVEARNSGALHAVYAAVHGPQWPSGPGNALIEVFLQGNIPPLLLDQVIAQGELVHIGVPEPDFQLAPSVALALSNMTGPALMTTITSELDAVDTVTYLSSGRTFATGGVGGPSAPRELYTDGTWIWSYELVHHALNKRSGPPSALADYLRTRPRVPPPISETVVVLAQRWLRRTAGTG</sequence>
<dbReference type="AlphaFoldDB" id="A0A9W6NT49"/>
<evidence type="ECO:0000256" key="1">
    <source>
        <dbReference type="SAM" id="MobiDB-lite"/>
    </source>
</evidence>
<keyword evidence="3" id="KW-1185">Reference proteome</keyword>
<evidence type="ECO:0000313" key="2">
    <source>
        <dbReference type="EMBL" id="GLL08158.1"/>
    </source>
</evidence>
<protein>
    <submittedName>
        <fullName evidence="2">Uncharacterized protein</fullName>
    </submittedName>
</protein>
<name>A0A9W6NT49_9ACTN</name>
<accession>A0A9W6NT49</accession>
<comment type="caution">
    <text evidence="2">The sequence shown here is derived from an EMBL/GenBank/DDBJ whole genome shotgun (WGS) entry which is preliminary data.</text>
</comment>
<reference evidence="2" key="1">
    <citation type="journal article" date="2014" name="Int. J. Syst. Evol. Microbiol.">
        <title>Complete genome sequence of Corynebacterium casei LMG S-19264T (=DSM 44701T), isolated from a smear-ripened cheese.</title>
        <authorList>
            <consortium name="US DOE Joint Genome Institute (JGI-PGF)"/>
            <person name="Walter F."/>
            <person name="Albersmeier A."/>
            <person name="Kalinowski J."/>
            <person name="Ruckert C."/>
        </authorList>
    </citation>
    <scope>NUCLEOTIDE SEQUENCE</scope>
    <source>
        <strain evidence="2">VKM Ac-1321</strain>
    </source>
</reference>
<dbReference type="Proteomes" id="UP001143480">
    <property type="component" value="Unassembled WGS sequence"/>
</dbReference>
<feature type="region of interest" description="Disordered" evidence="1">
    <location>
        <begin position="788"/>
        <end position="817"/>
    </location>
</feature>